<dbReference type="Pfam" id="PF02596">
    <property type="entry name" value="DUF169"/>
    <property type="match status" value="1"/>
</dbReference>
<comment type="caution">
    <text evidence="1">The sequence shown here is derived from an EMBL/GenBank/DDBJ whole genome shotgun (WGS) entry which is preliminary data.</text>
</comment>
<sequence length="205" mass="22776">MFDEIGIAISNTRPSGIPRVKRADKHCFFVGQARDGRMFYAQNDDVSCPLARFNLGLDAKSDKNLLALARTLVEWGDAKTEEIALRYLNSARTLPLENKYIIYFPMPYDKLLLPSVIVMLGSSKKFMNLVQIITRLTGKRTEGILSGVGAMCGECTAIPILTGKTNISLACGASRPQTKLEDSELFMALPSKVYNILEPFLKHEL</sequence>
<organism evidence="1 2">
    <name type="scientific">Aerophobetes bacterium</name>
    <dbReference type="NCBI Taxonomy" id="2030807"/>
    <lineage>
        <taxon>Bacteria</taxon>
        <taxon>Candidatus Aerophobota</taxon>
    </lineage>
</organism>
<gene>
    <name evidence="1" type="ORF">E3J59_03530</name>
</gene>
<dbReference type="InterPro" id="IPR003748">
    <property type="entry name" value="DUF169"/>
</dbReference>
<protein>
    <recommendedName>
        <fullName evidence="3">DUF169 domain-containing protein</fullName>
    </recommendedName>
</protein>
<dbReference type="EMBL" id="SOJK01000154">
    <property type="protein sequence ID" value="TET45744.1"/>
    <property type="molecule type" value="Genomic_DNA"/>
</dbReference>
<evidence type="ECO:0008006" key="3">
    <source>
        <dbReference type="Google" id="ProtNLM"/>
    </source>
</evidence>
<dbReference type="Proteomes" id="UP000320679">
    <property type="component" value="Unassembled WGS sequence"/>
</dbReference>
<proteinExistence type="predicted"/>
<evidence type="ECO:0000313" key="2">
    <source>
        <dbReference type="Proteomes" id="UP000320679"/>
    </source>
</evidence>
<reference evidence="1 2" key="1">
    <citation type="submission" date="2019-03" db="EMBL/GenBank/DDBJ databases">
        <title>Metabolic potential of uncultured bacteria and archaea associated with petroleum seepage in deep-sea sediments.</title>
        <authorList>
            <person name="Dong X."/>
            <person name="Hubert C."/>
        </authorList>
    </citation>
    <scope>NUCLEOTIDE SEQUENCE [LARGE SCALE GENOMIC DNA]</scope>
    <source>
        <strain evidence="1">E29_bin78</strain>
    </source>
</reference>
<name>A0A523UT80_UNCAE</name>
<evidence type="ECO:0000313" key="1">
    <source>
        <dbReference type="EMBL" id="TET45744.1"/>
    </source>
</evidence>
<dbReference type="PANTHER" id="PTHR37954:SF3">
    <property type="entry name" value="DUF169 DOMAIN-CONTAINING PROTEIN"/>
    <property type="match status" value="1"/>
</dbReference>
<dbReference type="PANTHER" id="PTHR37954">
    <property type="entry name" value="BLL4979 PROTEIN"/>
    <property type="match status" value="1"/>
</dbReference>
<accession>A0A523UT80</accession>
<dbReference type="AlphaFoldDB" id="A0A523UT80"/>